<reference evidence="5" key="2">
    <citation type="submission" date="2010-04" db="EMBL/GenBank/DDBJ databases">
        <authorList>
            <person name="Buell R."/>
            <person name="Hamilton J."/>
            <person name="Hostetler J."/>
        </authorList>
    </citation>
    <scope>NUCLEOTIDE SEQUENCE [LARGE SCALE GENOMIC DNA]</scope>
    <source>
        <strain evidence="5">DAOM:BR144</strain>
    </source>
</reference>
<evidence type="ECO:0000259" key="3">
    <source>
        <dbReference type="PROSITE" id="PS51233"/>
    </source>
</evidence>
<dbReference type="InParanoid" id="K3X997"/>
<feature type="chain" id="PRO_5003868521" description="VWFD domain-containing protein" evidence="2">
    <location>
        <begin position="26"/>
        <end position="561"/>
    </location>
</feature>
<name>K3X997_GLOUD</name>
<evidence type="ECO:0000313" key="4">
    <source>
        <dbReference type="EnsemblProtists" id="PYU1_T013796"/>
    </source>
</evidence>
<reference evidence="4" key="3">
    <citation type="submission" date="2015-02" db="UniProtKB">
        <authorList>
            <consortium name="EnsemblProtists"/>
        </authorList>
    </citation>
    <scope>IDENTIFICATION</scope>
    <source>
        <strain evidence="4">DAOM BR144</strain>
    </source>
</reference>
<dbReference type="AlphaFoldDB" id="K3X997"/>
<feature type="signal peptide" evidence="2">
    <location>
        <begin position="1"/>
        <end position="25"/>
    </location>
</feature>
<organism evidence="4 5">
    <name type="scientific">Globisporangium ultimum (strain ATCC 200006 / CBS 805.95 / DAOM BR144)</name>
    <name type="common">Pythium ultimum</name>
    <dbReference type="NCBI Taxonomy" id="431595"/>
    <lineage>
        <taxon>Eukaryota</taxon>
        <taxon>Sar</taxon>
        <taxon>Stramenopiles</taxon>
        <taxon>Oomycota</taxon>
        <taxon>Peronosporomycetes</taxon>
        <taxon>Pythiales</taxon>
        <taxon>Pythiaceae</taxon>
        <taxon>Globisporangium</taxon>
    </lineage>
</organism>
<dbReference type="Pfam" id="PF00094">
    <property type="entry name" value="VWD"/>
    <property type="match status" value="1"/>
</dbReference>
<protein>
    <recommendedName>
        <fullName evidence="3">VWFD domain-containing protein</fullName>
    </recommendedName>
</protein>
<evidence type="ECO:0000256" key="1">
    <source>
        <dbReference type="SAM" id="MobiDB-lite"/>
    </source>
</evidence>
<dbReference type="EMBL" id="GL376614">
    <property type="status" value="NOT_ANNOTATED_CDS"/>
    <property type="molecule type" value="Genomic_DNA"/>
</dbReference>
<dbReference type="HOGENOM" id="CLU_036984_0_0_1"/>
<accession>K3X997</accession>
<feature type="domain" description="VWFD" evidence="3">
    <location>
        <begin position="152"/>
        <end position="338"/>
    </location>
</feature>
<dbReference type="PROSITE" id="PS51233">
    <property type="entry name" value="VWFD"/>
    <property type="match status" value="1"/>
</dbReference>
<reference evidence="5" key="1">
    <citation type="journal article" date="2010" name="Genome Biol.">
        <title>Genome sequence of the necrotrophic plant pathogen Pythium ultimum reveals original pathogenicity mechanisms and effector repertoire.</title>
        <authorList>
            <person name="Levesque C.A."/>
            <person name="Brouwer H."/>
            <person name="Cano L."/>
            <person name="Hamilton J.P."/>
            <person name="Holt C."/>
            <person name="Huitema E."/>
            <person name="Raffaele S."/>
            <person name="Robideau G.P."/>
            <person name="Thines M."/>
            <person name="Win J."/>
            <person name="Zerillo M.M."/>
            <person name="Beakes G.W."/>
            <person name="Boore J.L."/>
            <person name="Busam D."/>
            <person name="Dumas B."/>
            <person name="Ferriera S."/>
            <person name="Fuerstenberg S.I."/>
            <person name="Gachon C.M."/>
            <person name="Gaulin E."/>
            <person name="Govers F."/>
            <person name="Grenville-Briggs L."/>
            <person name="Horner N."/>
            <person name="Hostetler J."/>
            <person name="Jiang R.H."/>
            <person name="Johnson J."/>
            <person name="Krajaejun T."/>
            <person name="Lin H."/>
            <person name="Meijer H.J."/>
            <person name="Moore B."/>
            <person name="Morris P."/>
            <person name="Phuntmart V."/>
            <person name="Puiu D."/>
            <person name="Shetty J."/>
            <person name="Stajich J.E."/>
            <person name="Tripathy S."/>
            <person name="Wawra S."/>
            <person name="van West P."/>
            <person name="Whitty B.R."/>
            <person name="Coutinho P.M."/>
            <person name="Henrissat B."/>
            <person name="Martin F."/>
            <person name="Thomas P.D."/>
            <person name="Tyler B.M."/>
            <person name="De Vries R.P."/>
            <person name="Kamoun S."/>
            <person name="Yandell M."/>
            <person name="Tisserat N."/>
            <person name="Buell C.R."/>
        </authorList>
    </citation>
    <scope>NUCLEOTIDE SEQUENCE</scope>
    <source>
        <strain evidence="5">DAOM:BR144</strain>
    </source>
</reference>
<dbReference type="InterPro" id="IPR001846">
    <property type="entry name" value="VWF_type-D"/>
</dbReference>
<dbReference type="eggNOG" id="ENOG502RWFE">
    <property type="taxonomic scope" value="Eukaryota"/>
</dbReference>
<proteinExistence type="predicted"/>
<evidence type="ECO:0000256" key="2">
    <source>
        <dbReference type="SAM" id="SignalP"/>
    </source>
</evidence>
<feature type="region of interest" description="Disordered" evidence="1">
    <location>
        <begin position="405"/>
        <end position="425"/>
    </location>
</feature>
<dbReference type="EnsemblProtists" id="PYU1_T013796">
    <property type="protein sequence ID" value="PYU1_T013796"/>
    <property type="gene ID" value="PYU1_G013767"/>
</dbReference>
<keyword evidence="5" id="KW-1185">Reference proteome</keyword>
<dbReference type="Proteomes" id="UP000019132">
    <property type="component" value="Unassembled WGS sequence"/>
</dbReference>
<sequence length="561" mass="60645">MQLLFVSRVLALAVWATAALSSGSAQDGVIGSSDDADINTATCIQMFTFKFENGENTLIDGEVLKGAIVPTGEYDATGVTIQGIKGASGLTIMTLDDAKNVLLRATGGAGAKEAVYVDYTNLVFKLAISTFAKDLPAICPEILIKRLVIPSGSGGGVGDPHLTTLDHVCYDFQKPGVFRLFESLNFQVQVFQHKCTPTFDKGEKSTSCYQGAAIAFASAVVRFFIVDNKLVVAKGTQNTQKWLSVEKLNGKTEGYRVFTTADYSTYVDITLNRWIGNYPLLNIALRVSPYFKDPSVQGLLGNWNGKKSDDLKDNAKLAALHGMSLSDNLFTCLESDCDKFLLPPSEKDLNAVTLSSNTNILHQGFTRISESSISLRVFQPVVLTYVPPFAGTRVNRRMEVEDAGFPETGEENSHEGDDEDSDVGSEVHTQALVAARARELCYHVFQEMRVCEKYVTNTTNYIEAVCIGDAAILADLSIVDLTKLSYLRECRRELETRIVANASTDAEMGKFLADRSAFHFGDNATCAGNCSGQGACLPGGCACNRGVTGLACDLPTPLSSM</sequence>
<evidence type="ECO:0000313" key="5">
    <source>
        <dbReference type="Proteomes" id="UP000019132"/>
    </source>
</evidence>
<keyword evidence="2" id="KW-0732">Signal</keyword>
<dbReference type="VEuPathDB" id="FungiDB:PYU1_G013767"/>
<feature type="compositionally biased region" description="Acidic residues" evidence="1">
    <location>
        <begin position="405"/>
        <end position="423"/>
    </location>
</feature>